<feature type="region of interest" description="Disordered" evidence="1">
    <location>
        <begin position="170"/>
        <end position="225"/>
    </location>
</feature>
<feature type="compositionally biased region" description="Low complexity" evidence="1">
    <location>
        <begin position="170"/>
        <end position="180"/>
    </location>
</feature>
<keyword evidence="2" id="KW-0812">Transmembrane</keyword>
<protein>
    <submittedName>
        <fullName evidence="3">Uncharacterized protein</fullName>
    </submittedName>
</protein>
<dbReference type="PANTHER" id="PTHR33743">
    <property type="entry name" value="PROTEIN GOLVEN 6-RELATED"/>
    <property type="match status" value="1"/>
</dbReference>
<dbReference type="Pfam" id="PF21529">
    <property type="entry name" value="GLV1-2"/>
    <property type="match status" value="1"/>
</dbReference>
<feature type="transmembrane region" description="Helical" evidence="2">
    <location>
        <begin position="96"/>
        <end position="118"/>
    </location>
</feature>
<keyword evidence="2" id="KW-0472">Membrane</keyword>
<reference evidence="3 4" key="1">
    <citation type="journal article" date="2024" name="G3 (Bethesda)">
        <title>Genome assembly of Hibiscus sabdariffa L. provides insights into metabolisms of medicinal natural products.</title>
        <authorList>
            <person name="Kim T."/>
        </authorList>
    </citation>
    <scope>NUCLEOTIDE SEQUENCE [LARGE SCALE GENOMIC DNA]</scope>
    <source>
        <strain evidence="3">TK-2024</strain>
        <tissue evidence="3">Old leaves</tissue>
    </source>
</reference>
<feature type="compositionally biased region" description="Polar residues" evidence="1">
    <location>
        <begin position="188"/>
        <end position="204"/>
    </location>
</feature>
<keyword evidence="2" id="KW-1133">Transmembrane helix</keyword>
<accession>A0ABR2B3E2</accession>
<evidence type="ECO:0000256" key="2">
    <source>
        <dbReference type="SAM" id="Phobius"/>
    </source>
</evidence>
<comment type="caution">
    <text evidence="3">The sequence shown here is derived from an EMBL/GenBank/DDBJ whole genome shotgun (WGS) entry which is preliminary data.</text>
</comment>
<proteinExistence type="predicted"/>
<evidence type="ECO:0000256" key="1">
    <source>
        <dbReference type="SAM" id="MobiDB-lite"/>
    </source>
</evidence>
<organism evidence="3 4">
    <name type="scientific">Hibiscus sabdariffa</name>
    <name type="common">roselle</name>
    <dbReference type="NCBI Taxonomy" id="183260"/>
    <lineage>
        <taxon>Eukaryota</taxon>
        <taxon>Viridiplantae</taxon>
        <taxon>Streptophyta</taxon>
        <taxon>Embryophyta</taxon>
        <taxon>Tracheophyta</taxon>
        <taxon>Spermatophyta</taxon>
        <taxon>Magnoliopsida</taxon>
        <taxon>eudicotyledons</taxon>
        <taxon>Gunneridae</taxon>
        <taxon>Pentapetalae</taxon>
        <taxon>rosids</taxon>
        <taxon>malvids</taxon>
        <taxon>Malvales</taxon>
        <taxon>Malvaceae</taxon>
        <taxon>Malvoideae</taxon>
        <taxon>Hibiscus</taxon>
    </lineage>
</organism>
<gene>
    <name evidence="3" type="ORF">V6N12_008326</name>
</gene>
<dbReference type="InterPro" id="IPR049306">
    <property type="entry name" value="GLV1-2"/>
</dbReference>
<dbReference type="Proteomes" id="UP001472677">
    <property type="component" value="Unassembled WGS sequence"/>
</dbReference>
<keyword evidence="4" id="KW-1185">Reference proteome</keyword>
<dbReference type="EMBL" id="JBBPBM010000193">
    <property type="protein sequence ID" value="KAK8501308.1"/>
    <property type="molecule type" value="Genomic_DNA"/>
</dbReference>
<name>A0ABR2B3E2_9ROSI</name>
<dbReference type="PANTHER" id="PTHR33743:SF19">
    <property type="entry name" value="PROTEIN GOLVEN 6"/>
    <property type="match status" value="1"/>
</dbReference>
<sequence length="246" mass="27432">MATLGENGLQDVLRLAEVRTCNVNWLWLSLSPHGPITCHAILWAAKDKSRSNGYRNSSGDLHKERVLEHRFLLPTLEFPQIFLTISLHFFKLSFVILQMRLSSLAVSFMALFIFLSSVQGIRLEKSFKSSWHPKLHEEVFMKNSNRVLGEVVFCKEGHCTGNSRKLLTATTATAASSTSSKSEDSGDNKANTSSKVKLGNQENGGKQEKVPVGSPTTSEVHDQYADIMEIAEMDYSPAKRKPPIHN</sequence>
<evidence type="ECO:0000313" key="3">
    <source>
        <dbReference type="EMBL" id="KAK8501308.1"/>
    </source>
</evidence>
<evidence type="ECO:0000313" key="4">
    <source>
        <dbReference type="Proteomes" id="UP001472677"/>
    </source>
</evidence>